<dbReference type="InterPro" id="IPR029063">
    <property type="entry name" value="SAM-dependent_MTases_sf"/>
</dbReference>
<evidence type="ECO:0000313" key="5">
    <source>
        <dbReference type="EMBL" id="SDT09021.1"/>
    </source>
</evidence>
<dbReference type="GO" id="GO:0046872">
    <property type="term" value="F:metal ion binding"/>
    <property type="evidence" value="ECO:0007669"/>
    <property type="project" value="UniProtKB-KW"/>
</dbReference>
<dbReference type="GO" id="GO:0015935">
    <property type="term" value="C:small ribosomal subunit"/>
    <property type="evidence" value="ECO:0007669"/>
    <property type="project" value="TreeGrafter"/>
</dbReference>
<evidence type="ECO:0000256" key="1">
    <source>
        <dbReference type="ARBA" id="ARBA00022723"/>
    </source>
</evidence>
<dbReference type="GO" id="GO:0051536">
    <property type="term" value="F:iron-sulfur cluster binding"/>
    <property type="evidence" value="ECO:0007669"/>
    <property type="project" value="UniProtKB-KW"/>
</dbReference>
<evidence type="ECO:0000256" key="3">
    <source>
        <dbReference type="ARBA" id="ARBA00023004"/>
    </source>
</evidence>
<evidence type="ECO:0000256" key="4">
    <source>
        <dbReference type="ARBA" id="ARBA00023014"/>
    </source>
</evidence>
<keyword evidence="2" id="KW-0809">Transit peptide</keyword>
<dbReference type="EMBL" id="LT629772">
    <property type="protein sequence ID" value="SDT09021.1"/>
    <property type="molecule type" value="Genomic_DNA"/>
</dbReference>
<dbReference type="SUPFAM" id="SSF53335">
    <property type="entry name" value="S-adenosyl-L-methionine-dependent methyltransferases"/>
    <property type="match status" value="1"/>
</dbReference>
<keyword evidence="4" id="KW-0411">Iron-sulfur</keyword>
<evidence type="ECO:0000256" key="2">
    <source>
        <dbReference type="ARBA" id="ARBA00022946"/>
    </source>
</evidence>
<dbReference type="InterPro" id="IPR015324">
    <property type="entry name" value="Ribosomal_Rsm22-like"/>
</dbReference>
<keyword evidence="3" id="KW-0408">Iron</keyword>
<keyword evidence="1" id="KW-0479">Metal-binding</keyword>
<reference evidence="5 6" key="1">
    <citation type="submission" date="2016-10" db="EMBL/GenBank/DDBJ databases">
        <authorList>
            <person name="de Groot N.N."/>
        </authorList>
    </citation>
    <scope>NUCLEOTIDE SEQUENCE [LARGE SCALE GENOMIC DNA]</scope>
    <source>
        <strain evidence="5 6">DSM 21800</strain>
    </source>
</reference>
<sequence>MTELPGDLAQALVRETRRSNHDQLGSTTGRLIDRYQADRPARPGEPIMAGDLEARAYAAYRMPATYAAIAAVLDQLPDAGEIGSHLDVAGGTGAALWAVADRWPRLHTQTVLEQAPAAIALGQRLAAAADQRSVRGARWQPTVLTGATTLPTADVITVGYLLSEIEPVLQQQVVAAAAAAAGQLLIIVEPGTKNGYRRIIAARDQLIAAGMRIIAPCPHDHRCPWSGQDRDWCHFAARVNRSATHRRAKGAELGYEDEKFSYLVAVPAASPLRPAAGRVLRHPRQPKGRVLLEVCRSAGDISDLTVAKRDAGDYKAARRTDWGDPWPPT</sequence>
<name>A0A1H1XIX4_9ACTN</name>
<dbReference type="AlphaFoldDB" id="A0A1H1XIX4"/>
<dbReference type="Gene3D" id="3.40.50.150">
    <property type="entry name" value="Vaccinia Virus protein VP39"/>
    <property type="match status" value="1"/>
</dbReference>
<dbReference type="GO" id="GO:0008168">
    <property type="term" value="F:methyltransferase activity"/>
    <property type="evidence" value="ECO:0007669"/>
    <property type="project" value="InterPro"/>
</dbReference>
<dbReference type="Pfam" id="PF09243">
    <property type="entry name" value="Rsm22"/>
    <property type="match status" value="1"/>
</dbReference>
<gene>
    <name evidence="5" type="ORF">SAMN04489812_4098</name>
</gene>
<dbReference type="Proteomes" id="UP000199103">
    <property type="component" value="Chromosome I"/>
</dbReference>
<dbReference type="GO" id="GO:0006412">
    <property type="term" value="P:translation"/>
    <property type="evidence" value="ECO:0007669"/>
    <property type="project" value="InterPro"/>
</dbReference>
<dbReference type="STRING" id="630515.SAMN04489812_4098"/>
<keyword evidence="6" id="KW-1185">Reference proteome</keyword>
<dbReference type="GO" id="GO:0003735">
    <property type="term" value="F:structural constituent of ribosome"/>
    <property type="evidence" value="ECO:0007669"/>
    <property type="project" value="TreeGrafter"/>
</dbReference>
<dbReference type="RefSeq" id="WP_091527265.1">
    <property type="nucleotide sequence ID" value="NZ_LT629772.1"/>
</dbReference>
<dbReference type="OrthoDB" id="9799639at2"/>
<proteinExistence type="predicted"/>
<dbReference type="InterPro" id="IPR052571">
    <property type="entry name" value="Mt_RNA_Methyltransferase"/>
</dbReference>
<protein>
    <submittedName>
        <fullName evidence="5">Small ribosomal subunit Rsm22</fullName>
    </submittedName>
</protein>
<accession>A0A1H1XIX4</accession>
<evidence type="ECO:0000313" key="6">
    <source>
        <dbReference type="Proteomes" id="UP000199103"/>
    </source>
</evidence>
<organism evidence="5 6">
    <name type="scientific">Microlunatus soli</name>
    <dbReference type="NCBI Taxonomy" id="630515"/>
    <lineage>
        <taxon>Bacteria</taxon>
        <taxon>Bacillati</taxon>
        <taxon>Actinomycetota</taxon>
        <taxon>Actinomycetes</taxon>
        <taxon>Propionibacteriales</taxon>
        <taxon>Propionibacteriaceae</taxon>
        <taxon>Microlunatus</taxon>
    </lineage>
</organism>
<dbReference type="PANTHER" id="PTHR13184:SF5">
    <property type="entry name" value="METHYLTRANSFERASE-LIKE PROTEIN 17, MITOCHONDRIAL"/>
    <property type="match status" value="1"/>
</dbReference>
<dbReference type="PANTHER" id="PTHR13184">
    <property type="entry name" value="37S RIBOSOMAL PROTEIN S22"/>
    <property type="match status" value="1"/>
</dbReference>